<keyword evidence="6 12" id="KW-0698">rRNA processing</keyword>
<dbReference type="Pfam" id="PF20260">
    <property type="entry name" value="PUA_4"/>
    <property type="match status" value="1"/>
</dbReference>
<comment type="subcellular location">
    <subcellularLocation>
        <location evidence="1 12">Cytoplasm</location>
    </subcellularLocation>
</comment>
<evidence type="ECO:0000256" key="10">
    <source>
        <dbReference type="ARBA" id="ARBA00025699"/>
    </source>
</evidence>
<dbReference type="PIRSF" id="PIRSF015601">
    <property type="entry name" value="MTase_slr0722"/>
    <property type="match status" value="1"/>
</dbReference>
<protein>
    <recommendedName>
        <fullName evidence="4 12">Ribosomal RNA small subunit methyltransferase E</fullName>
        <ecNumber evidence="3 12">2.1.1.193</ecNumber>
    </recommendedName>
</protein>
<dbReference type="Proteomes" id="UP000441585">
    <property type="component" value="Unassembled WGS sequence"/>
</dbReference>
<dbReference type="RefSeq" id="WP_070875424.1">
    <property type="nucleotide sequence ID" value="NZ_CAJFZX010000001.1"/>
</dbReference>
<keyword evidence="9 12" id="KW-0949">S-adenosyl-L-methionine</keyword>
<evidence type="ECO:0000256" key="1">
    <source>
        <dbReference type="ARBA" id="ARBA00004496"/>
    </source>
</evidence>
<sequence>MQRYFISEKKENLTTGITITGDDVHHISRVMRMKPGSKLICCTSDGQAALCEIEEVNDETAVCMIIEWQTADHELPVSVTIASGLPKGDKLEWILQKGTELGAASFIPFNAARSVVKLDAKKAVKKVERWRKIVKEASEQSYRNRIPEVAEPYSWKELINTSASYDVKIVAYEESAKNGELANLAKALNESHSGQSILVVFGPEGGLTEEEIKQLTSAGFIACGLGPRILRTETAPLYVLSAVSYYFELSR</sequence>
<comment type="similarity">
    <text evidence="2 12">Belongs to the RNA methyltransferase RsmE family.</text>
</comment>
<evidence type="ECO:0000313" key="15">
    <source>
        <dbReference type="EMBL" id="MRX55949.1"/>
    </source>
</evidence>
<evidence type="ECO:0000256" key="9">
    <source>
        <dbReference type="ARBA" id="ARBA00022691"/>
    </source>
</evidence>
<reference evidence="15 16" key="1">
    <citation type="submission" date="2019-11" db="EMBL/GenBank/DDBJ databases">
        <title>Bacillus idriensis genome.</title>
        <authorList>
            <person name="Konopka E.N."/>
            <person name="Newman J.D."/>
        </authorList>
    </citation>
    <scope>NUCLEOTIDE SEQUENCE [LARGE SCALE GENOMIC DNA]</scope>
    <source>
        <strain evidence="15 16">DSM 19097</strain>
    </source>
</reference>
<dbReference type="NCBIfam" id="NF008692">
    <property type="entry name" value="PRK11713.1-5"/>
    <property type="match status" value="1"/>
</dbReference>
<dbReference type="NCBIfam" id="NF008691">
    <property type="entry name" value="PRK11713.1-4"/>
    <property type="match status" value="1"/>
</dbReference>
<feature type="domain" description="Ribosomal RNA small subunit methyltransferase E methyltransferase" evidence="13">
    <location>
        <begin position="74"/>
        <end position="243"/>
    </location>
</feature>
<dbReference type="InterPro" id="IPR006700">
    <property type="entry name" value="RsmE"/>
</dbReference>
<comment type="caution">
    <text evidence="15">The sequence shown here is derived from an EMBL/GenBank/DDBJ whole genome shotgun (WGS) entry which is preliminary data.</text>
</comment>
<dbReference type="InterPro" id="IPR046886">
    <property type="entry name" value="RsmE_MTase_dom"/>
</dbReference>
<gene>
    <name evidence="15" type="ORF">GJU41_18460</name>
</gene>
<organism evidence="15 16">
    <name type="scientific">Metabacillus idriensis</name>
    <dbReference type="NCBI Taxonomy" id="324768"/>
    <lineage>
        <taxon>Bacteria</taxon>
        <taxon>Bacillati</taxon>
        <taxon>Bacillota</taxon>
        <taxon>Bacilli</taxon>
        <taxon>Bacillales</taxon>
        <taxon>Bacillaceae</taxon>
        <taxon>Metabacillus</taxon>
    </lineage>
</organism>
<evidence type="ECO:0000256" key="3">
    <source>
        <dbReference type="ARBA" id="ARBA00012328"/>
    </source>
</evidence>
<dbReference type="Gene3D" id="3.40.1280.10">
    <property type="match status" value="1"/>
</dbReference>
<evidence type="ECO:0000259" key="14">
    <source>
        <dbReference type="Pfam" id="PF20260"/>
    </source>
</evidence>
<dbReference type="AlphaFoldDB" id="A0A6I2MDZ6"/>
<keyword evidence="16" id="KW-1185">Reference proteome</keyword>
<evidence type="ECO:0000256" key="4">
    <source>
        <dbReference type="ARBA" id="ARBA00013673"/>
    </source>
</evidence>
<evidence type="ECO:0000256" key="6">
    <source>
        <dbReference type="ARBA" id="ARBA00022552"/>
    </source>
</evidence>
<dbReference type="PANTHER" id="PTHR30027">
    <property type="entry name" value="RIBOSOMAL RNA SMALL SUBUNIT METHYLTRANSFERASE E"/>
    <property type="match status" value="1"/>
</dbReference>
<dbReference type="Pfam" id="PF04452">
    <property type="entry name" value="Methyltrans_RNA"/>
    <property type="match status" value="1"/>
</dbReference>
<accession>A0A6I2MDZ6</accession>
<dbReference type="InterPro" id="IPR015947">
    <property type="entry name" value="PUA-like_sf"/>
</dbReference>
<evidence type="ECO:0000256" key="2">
    <source>
        <dbReference type="ARBA" id="ARBA00005528"/>
    </source>
</evidence>
<dbReference type="PANTHER" id="PTHR30027:SF3">
    <property type="entry name" value="16S RRNA (URACIL(1498)-N(3))-METHYLTRANSFERASE"/>
    <property type="match status" value="1"/>
</dbReference>
<keyword evidence="7 12" id="KW-0489">Methyltransferase</keyword>
<dbReference type="EMBL" id="WKKF01000007">
    <property type="protein sequence ID" value="MRX55949.1"/>
    <property type="molecule type" value="Genomic_DNA"/>
</dbReference>
<dbReference type="GO" id="GO:0005737">
    <property type="term" value="C:cytoplasm"/>
    <property type="evidence" value="ECO:0007669"/>
    <property type="project" value="UniProtKB-SubCell"/>
</dbReference>
<evidence type="ECO:0000259" key="13">
    <source>
        <dbReference type="Pfam" id="PF04452"/>
    </source>
</evidence>
<dbReference type="EC" id="2.1.1.193" evidence="3 12"/>
<comment type="function">
    <text evidence="10 12">Specifically methylates the N3 position of the uracil ring of uridine 1498 (m3U1498) in 16S rRNA. Acts on the fully assembled 30S ribosomal subunit.</text>
</comment>
<evidence type="ECO:0000256" key="5">
    <source>
        <dbReference type="ARBA" id="ARBA00022490"/>
    </source>
</evidence>
<dbReference type="GO" id="GO:0070042">
    <property type="term" value="F:rRNA (uridine-N3-)-methyltransferase activity"/>
    <property type="evidence" value="ECO:0007669"/>
    <property type="project" value="TreeGrafter"/>
</dbReference>
<keyword evidence="5 12" id="KW-0963">Cytoplasm</keyword>
<dbReference type="CDD" id="cd18084">
    <property type="entry name" value="RsmE-like"/>
    <property type="match status" value="1"/>
</dbReference>
<evidence type="ECO:0000256" key="8">
    <source>
        <dbReference type="ARBA" id="ARBA00022679"/>
    </source>
</evidence>
<dbReference type="Gene3D" id="2.40.240.20">
    <property type="entry name" value="Hypothetical PUA domain-like, domain 1"/>
    <property type="match status" value="1"/>
</dbReference>
<keyword evidence="8 12" id="KW-0808">Transferase</keyword>
<feature type="domain" description="Ribosomal RNA small subunit methyltransferase E PUA-like" evidence="14">
    <location>
        <begin position="19"/>
        <end position="62"/>
    </location>
</feature>
<proteinExistence type="inferred from homology"/>
<evidence type="ECO:0000256" key="11">
    <source>
        <dbReference type="ARBA" id="ARBA00047944"/>
    </source>
</evidence>
<dbReference type="InterPro" id="IPR029028">
    <property type="entry name" value="Alpha/beta_knot_MTases"/>
</dbReference>
<dbReference type="GO" id="GO:0070475">
    <property type="term" value="P:rRNA base methylation"/>
    <property type="evidence" value="ECO:0007669"/>
    <property type="project" value="TreeGrafter"/>
</dbReference>
<evidence type="ECO:0000313" key="16">
    <source>
        <dbReference type="Proteomes" id="UP000441585"/>
    </source>
</evidence>
<name>A0A6I2MDZ6_9BACI</name>
<evidence type="ECO:0000256" key="7">
    <source>
        <dbReference type="ARBA" id="ARBA00022603"/>
    </source>
</evidence>
<comment type="catalytic activity">
    <reaction evidence="11 12">
        <text>uridine(1498) in 16S rRNA + S-adenosyl-L-methionine = N(3)-methyluridine(1498) in 16S rRNA + S-adenosyl-L-homocysteine + H(+)</text>
        <dbReference type="Rhea" id="RHEA:42920"/>
        <dbReference type="Rhea" id="RHEA-COMP:10283"/>
        <dbReference type="Rhea" id="RHEA-COMP:10284"/>
        <dbReference type="ChEBI" id="CHEBI:15378"/>
        <dbReference type="ChEBI" id="CHEBI:57856"/>
        <dbReference type="ChEBI" id="CHEBI:59789"/>
        <dbReference type="ChEBI" id="CHEBI:65315"/>
        <dbReference type="ChEBI" id="CHEBI:74502"/>
        <dbReference type="EC" id="2.1.1.193"/>
    </reaction>
</comment>
<dbReference type="SUPFAM" id="SSF75217">
    <property type="entry name" value="alpha/beta knot"/>
    <property type="match status" value="1"/>
</dbReference>
<evidence type="ECO:0000256" key="12">
    <source>
        <dbReference type="PIRNR" id="PIRNR015601"/>
    </source>
</evidence>
<dbReference type="NCBIfam" id="TIGR00046">
    <property type="entry name" value="RsmE family RNA methyltransferase"/>
    <property type="match status" value="1"/>
</dbReference>
<dbReference type="InterPro" id="IPR029026">
    <property type="entry name" value="tRNA_m1G_MTases_N"/>
</dbReference>
<dbReference type="SUPFAM" id="SSF88697">
    <property type="entry name" value="PUA domain-like"/>
    <property type="match status" value="1"/>
</dbReference>
<dbReference type="FunFam" id="3.40.1280.10:FF:000024">
    <property type="entry name" value="Ribosomal RNA small subunit methyltransferase E"/>
    <property type="match status" value="1"/>
</dbReference>
<dbReference type="InterPro" id="IPR046887">
    <property type="entry name" value="RsmE_PUA-like"/>
</dbReference>